<keyword evidence="6 15" id="KW-0808">Transferase</keyword>
<evidence type="ECO:0000256" key="2">
    <source>
        <dbReference type="ARBA" id="ARBA00004922"/>
    </source>
</evidence>
<feature type="transmembrane region" description="Helical" evidence="15">
    <location>
        <begin position="662"/>
        <end position="679"/>
    </location>
</feature>
<evidence type="ECO:0000256" key="4">
    <source>
        <dbReference type="ARBA" id="ARBA00012839"/>
    </source>
</evidence>
<feature type="transmembrane region" description="Helical" evidence="15">
    <location>
        <begin position="207"/>
        <end position="231"/>
    </location>
</feature>
<evidence type="ECO:0000313" key="18">
    <source>
        <dbReference type="EMBL" id="OMJ25379.1"/>
    </source>
</evidence>
<dbReference type="Proteomes" id="UP000187283">
    <property type="component" value="Unassembled WGS sequence"/>
</dbReference>
<feature type="compositionally biased region" description="Polar residues" evidence="16">
    <location>
        <begin position="21"/>
        <end position="37"/>
    </location>
</feature>
<feature type="transmembrane region" description="Helical" evidence="15">
    <location>
        <begin position="243"/>
        <end position="276"/>
    </location>
</feature>
<feature type="domain" description="MIR" evidence="17">
    <location>
        <begin position="490"/>
        <end position="545"/>
    </location>
</feature>
<dbReference type="PANTHER" id="PTHR10050:SF50">
    <property type="entry name" value="DOLICHYL-PHOSPHATE-MANNOSE--PROTEIN MANNOSYLTRANSFERASE 1-RELATED"/>
    <property type="match status" value="1"/>
</dbReference>
<dbReference type="UniPathway" id="UPA00378"/>
<keyword evidence="5 15" id="KW-0328">Glycosyltransferase</keyword>
<keyword evidence="10 15" id="KW-1133">Transmembrane helix</keyword>
<feature type="transmembrane region" description="Helical" evidence="15">
    <location>
        <begin position="297"/>
        <end position="318"/>
    </location>
</feature>
<organism evidence="18 19">
    <name type="scientific">Smittium culicis</name>
    <dbReference type="NCBI Taxonomy" id="133412"/>
    <lineage>
        <taxon>Eukaryota</taxon>
        <taxon>Fungi</taxon>
        <taxon>Fungi incertae sedis</taxon>
        <taxon>Zoopagomycota</taxon>
        <taxon>Kickxellomycotina</taxon>
        <taxon>Harpellomycetes</taxon>
        <taxon>Harpellales</taxon>
        <taxon>Legeriomycetaceae</taxon>
        <taxon>Smittium</taxon>
    </lineage>
</organism>
<comment type="catalytic activity">
    <reaction evidence="14 15">
        <text>a di-trans,poly-cis-dolichyl beta-D-mannosyl phosphate + L-seryl-[protein] = 3-O-(alpha-D-mannosyl)-L-seryl-[protein] + a di-trans,poly-cis-dolichyl phosphate + H(+)</text>
        <dbReference type="Rhea" id="RHEA:17377"/>
        <dbReference type="Rhea" id="RHEA-COMP:9863"/>
        <dbReference type="Rhea" id="RHEA-COMP:13546"/>
        <dbReference type="Rhea" id="RHEA-COMP:19498"/>
        <dbReference type="Rhea" id="RHEA-COMP:19501"/>
        <dbReference type="ChEBI" id="CHEBI:15378"/>
        <dbReference type="ChEBI" id="CHEBI:29999"/>
        <dbReference type="ChEBI" id="CHEBI:57683"/>
        <dbReference type="ChEBI" id="CHEBI:58211"/>
        <dbReference type="ChEBI" id="CHEBI:137321"/>
        <dbReference type="EC" id="2.4.1.109"/>
    </reaction>
</comment>
<dbReference type="EC" id="2.4.1.109" evidence="4 15"/>
<evidence type="ECO:0000256" key="6">
    <source>
        <dbReference type="ARBA" id="ARBA00022679"/>
    </source>
</evidence>
<dbReference type="PROSITE" id="PS50919">
    <property type="entry name" value="MIR"/>
    <property type="match status" value="3"/>
</dbReference>
<dbReference type="InterPro" id="IPR036300">
    <property type="entry name" value="MIR_dom_sf"/>
</dbReference>
<dbReference type="PANTHER" id="PTHR10050">
    <property type="entry name" value="DOLICHYL-PHOSPHATE-MANNOSE--PROTEIN MANNOSYLTRANSFERASE"/>
    <property type="match status" value="1"/>
</dbReference>
<reference evidence="18 19" key="1">
    <citation type="submission" date="2017-01" db="EMBL/GenBank/DDBJ databases">
        <authorList>
            <person name="Mah S.A."/>
            <person name="Swanson W.J."/>
            <person name="Moy G.W."/>
            <person name="Vacquier V.D."/>
        </authorList>
    </citation>
    <scope>NUCLEOTIDE SEQUENCE [LARGE SCALE GENOMIC DNA]</scope>
    <source>
        <strain evidence="18 19">GSMNP</strain>
    </source>
</reference>
<feature type="domain" description="MIR" evidence="17">
    <location>
        <begin position="420"/>
        <end position="479"/>
    </location>
</feature>
<accession>A0A1R1YER7</accession>
<evidence type="ECO:0000256" key="1">
    <source>
        <dbReference type="ARBA" id="ARBA00004477"/>
    </source>
</evidence>
<keyword evidence="7 15" id="KW-0812">Transmembrane</keyword>
<gene>
    <name evidence="18" type="ORF">AYI70_g937</name>
</gene>
<evidence type="ECO:0000259" key="17">
    <source>
        <dbReference type="PROSITE" id="PS50919"/>
    </source>
</evidence>
<feature type="compositionally biased region" description="Basic and acidic residues" evidence="16">
    <location>
        <begin position="828"/>
        <end position="847"/>
    </location>
</feature>
<protein>
    <recommendedName>
        <fullName evidence="4 15">Dolichyl-phosphate-mannose--protein mannosyltransferase</fullName>
        <ecNumber evidence="4 15">2.4.1.109</ecNumber>
    </recommendedName>
</protein>
<evidence type="ECO:0000256" key="16">
    <source>
        <dbReference type="SAM" id="MobiDB-lite"/>
    </source>
</evidence>
<feature type="region of interest" description="Disordered" evidence="16">
    <location>
        <begin position="818"/>
        <end position="865"/>
    </location>
</feature>
<keyword evidence="9 15" id="KW-0256">Endoplasmic reticulum</keyword>
<dbReference type="InterPro" id="IPR003342">
    <property type="entry name" value="ArnT-like_N"/>
</dbReference>
<evidence type="ECO:0000313" key="19">
    <source>
        <dbReference type="Proteomes" id="UP000187283"/>
    </source>
</evidence>
<evidence type="ECO:0000256" key="10">
    <source>
        <dbReference type="ARBA" id="ARBA00022989"/>
    </source>
</evidence>
<evidence type="ECO:0000256" key="11">
    <source>
        <dbReference type="ARBA" id="ARBA00023136"/>
    </source>
</evidence>
<comment type="pathway">
    <text evidence="2 15">Protein modification; protein glycosylation.</text>
</comment>
<comment type="caution">
    <text evidence="18">The sequence shown here is derived from an EMBL/GenBank/DDBJ whole genome shotgun (WGS) entry which is preliminary data.</text>
</comment>
<feature type="domain" description="MIR" evidence="17">
    <location>
        <begin position="350"/>
        <end position="404"/>
    </location>
</feature>
<feature type="transmembrane region" description="Helical" evidence="15">
    <location>
        <begin position="620"/>
        <end position="641"/>
    </location>
</feature>
<evidence type="ECO:0000256" key="15">
    <source>
        <dbReference type="RuleBase" id="RU367007"/>
    </source>
</evidence>
<comment type="similarity">
    <text evidence="3 15">Belongs to the glycosyltransferase 39 family.</text>
</comment>
<evidence type="ECO:0000256" key="13">
    <source>
        <dbReference type="ARBA" id="ARBA00045085"/>
    </source>
</evidence>
<evidence type="ECO:0000256" key="9">
    <source>
        <dbReference type="ARBA" id="ARBA00022824"/>
    </source>
</evidence>
<evidence type="ECO:0000256" key="12">
    <source>
        <dbReference type="ARBA" id="ARBA00023180"/>
    </source>
</evidence>
<comment type="catalytic activity">
    <reaction evidence="13 15">
        <text>a di-trans,poly-cis-dolichyl beta-D-mannosyl phosphate + L-threonyl-[protein] = 3-O-(alpha-D-mannosyl)-L-threonyl-[protein] + a di-trans,poly-cis-dolichyl phosphate + H(+)</text>
        <dbReference type="Rhea" id="RHEA:53396"/>
        <dbReference type="Rhea" id="RHEA-COMP:11060"/>
        <dbReference type="Rhea" id="RHEA-COMP:13547"/>
        <dbReference type="Rhea" id="RHEA-COMP:19498"/>
        <dbReference type="Rhea" id="RHEA-COMP:19501"/>
        <dbReference type="ChEBI" id="CHEBI:15378"/>
        <dbReference type="ChEBI" id="CHEBI:30013"/>
        <dbReference type="ChEBI" id="CHEBI:57683"/>
        <dbReference type="ChEBI" id="CHEBI:58211"/>
        <dbReference type="ChEBI" id="CHEBI:137323"/>
        <dbReference type="EC" id="2.4.1.109"/>
    </reaction>
</comment>
<sequence length="865" mass="99429">MASEKIRFRKQQVVFSDSPGLHSSSSQHNDYPYADSSNTYNKSRHSDDFNYDNSSARISDINKGKRFRFTKKRLLVLGLLILISAYFRLWKLSHPNKVVFDEVHFGKHAGLYINGTYFLDVHPPLAKMMFAAMGKVSGYDGVFDFKSIGLEYSATNVPYIAMRFLPAFLGLAVVPITYVTIAAFGGSEDASLLGALLVSFENSFMTISRFILLDSILIFFTSITVMFWALFLRENDSPFSLKWWAYLILTGINMGNALSSKWVGLFLVATIGIWTVKDLWERITDARVPLKTFNKHFWSRFLGLIVIPISVYIFWFYVHYASLPKSGPGNSFMSPEFQITIGNTEIQSTNRDIYYGSKIRVIHDSSSAGFLHSHSSKYESGSKQQQVTLYGHRDNNNYWVIERTLKYLKKNQNNTAIPSLEKIKDGDEVRLRHVNTKRLLHSHDVRAPVTNKDYVNEVSGYGADNFPGDDNDDWIVRIMSGDSSVPGSDKNLMSIHTRFRLIHKNQRCALFSNRVKLPKWAFEQVEVVCMKHAKYPKSLWRVESASHTLVPDDKAIKASYKVPGFFSKLIESHKVMLRVNNGLVSSHYYDSRPLSWLYLRRGIGYWSENPVSVYLFGNPIIWWLSFASIITFVLVQFVFVLRDKRGYGDQLLGVRTQYFNSVGFFFVGWSLHFFPFFLMKRQLFLHHYLPGLWFAIISLASTVDLFTRKIGSKFRTVIICCLVFYSIHMYFVYSPLGYGSSWTKQACEKSKIFKSWDFSCHVYPDDKYTLAKKKETKAKKTRPKNSDDDVDDLNEVEHNMENAIPEPKPIDNLEEELKLNEPAPELNEQDKLKIQSDFDKFKNEYSDAKVSSSTTPANAEAPKSE</sequence>
<proteinExistence type="inferred from homology"/>
<evidence type="ECO:0000256" key="3">
    <source>
        <dbReference type="ARBA" id="ARBA00007222"/>
    </source>
</evidence>
<dbReference type="SUPFAM" id="SSF82109">
    <property type="entry name" value="MIR domain"/>
    <property type="match status" value="1"/>
</dbReference>
<comment type="function">
    <text evidence="15">Transfers mannose from Dol-P-mannose to Ser or Thr residues on proteins.</text>
</comment>
<dbReference type="GO" id="GO:0005789">
    <property type="term" value="C:endoplasmic reticulum membrane"/>
    <property type="evidence" value="ECO:0007669"/>
    <property type="project" value="UniProtKB-SubCell"/>
</dbReference>
<dbReference type="InterPro" id="IPR032421">
    <property type="entry name" value="PMT_4TMC"/>
</dbReference>
<keyword evidence="19" id="KW-1185">Reference proteome</keyword>
<dbReference type="OrthoDB" id="292747at2759"/>
<comment type="subcellular location">
    <subcellularLocation>
        <location evidence="1 15">Endoplasmic reticulum membrane</location>
        <topology evidence="1 15">Multi-pass membrane protein</topology>
    </subcellularLocation>
</comment>
<dbReference type="AlphaFoldDB" id="A0A1R1YER7"/>
<dbReference type="SMART" id="SM00472">
    <property type="entry name" value="MIR"/>
    <property type="match status" value="3"/>
</dbReference>
<evidence type="ECO:0000256" key="7">
    <source>
        <dbReference type="ARBA" id="ARBA00022692"/>
    </source>
</evidence>
<dbReference type="EMBL" id="LSSN01000180">
    <property type="protein sequence ID" value="OMJ25379.1"/>
    <property type="molecule type" value="Genomic_DNA"/>
</dbReference>
<dbReference type="Pfam" id="PF02366">
    <property type="entry name" value="PMT"/>
    <property type="match status" value="1"/>
</dbReference>
<dbReference type="InterPro" id="IPR016093">
    <property type="entry name" value="MIR_motif"/>
</dbReference>
<dbReference type="InterPro" id="IPR027005">
    <property type="entry name" value="PMT-like"/>
</dbReference>
<dbReference type="CDD" id="cd23283">
    <property type="entry name" value="beta-trefoil_MIR_PMT1-like"/>
    <property type="match status" value="1"/>
</dbReference>
<dbReference type="GO" id="GO:0004169">
    <property type="term" value="F:dolichyl-phosphate-mannose-protein mannosyltransferase activity"/>
    <property type="evidence" value="ECO:0007669"/>
    <property type="project" value="UniProtKB-UniRule"/>
</dbReference>
<dbReference type="Pfam" id="PF16192">
    <property type="entry name" value="PMT_4TMC"/>
    <property type="match status" value="1"/>
</dbReference>
<name>A0A1R1YER7_9FUNG</name>
<dbReference type="STRING" id="133412.A0A1R1YER7"/>
<feature type="transmembrane region" description="Helical" evidence="15">
    <location>
        <begin position="685"/>
        <end position="707"/>
    </location>
</feature>
<keyword evidence="11 15" id="KW-0472">Membrane</keyword>
<feature type="transmembrane region" description="Helical" evidence="15">
    <location>
        <begin position="714"/>
        <end position="733"/>
    </location>
</feature>
<keyword evidence="8" id="KW-0677">Repeat</keyword>
<dbReference type="Gene3D" id="2.80.10.50">
    <property type="match status" value="1"/>
</dbReference>
<evidence type="ECO:0000256" key="14">
    <source>
        <dbReference type="ARBA" id="ARBA00045102"/>
    </source>
</evidence>
<keyword evidence="12" id="KW-0325">Glycoprotein</keyword>
<feature type="transmembrane region" description="Helical" evidence="15">
    <location>
        <begin position="164"/>
        <end position="186"/>
    </location>
</feature>
<evidence type="ECO:0000256" key="5">
    <source>
        <dbReference type="ARBA" id="ARBA00022676"/>
    </source>
</evidence>
<feature type="transmembrane region" description="Helical" evidence="15">
    <location>
        <begin position="74"/>
        <end position="90"/>
    </location>
</feature>
<feature type="region of interest" description="Disordered" evidence="16">
    <location>
        <begin position="17"/>
        <end position="37"/>
    </location>
</feature>
<evidence type="ECO:0000256" key="8">
    <source>
        <dbReference type="ARBA" id="ARBA00022737"/>
    </source>
</evidence>
<dbReference type="Pfam" id="PF02815">
    <property type="entry name" value="MIR"/>
    <property type="match status" value="1"/>
</dbReference>